<dbReference type="PANTHER" id="PTHR31389:SF4">
    <property type="entry name" value="LD39211P"/>
    <property type="match status" value="1"/>
</dbReference>
<evidence type="ECO:0000313" key="1">
    <source>
        <dbReference type="EMBL" id="PVD21542.1"/>
    </source>
</evidence>
<evidence type="ECO:0000313" key="2">
    <source>
        <dbReference type="Proteomes" id="UP000245119"/>
    </source>
</evidence>
<comment type="caution">
    <text evidence="1">The sequence shown here is derived from an EMBL/GenBank/DDBJ whole genome shotgun (WGS) entry which is preliminary data.</text>
</comment>
<sequence>MDASVRFKFGDVSLIIQRAMANGLFIQRNDYMMARHVMPAMLQYFHTEACLLAPFYETETNFLVVKNERLMSKAVLDPWLACAFAPRCIYPGHNWRSLVTCPEGKQGYSLCHRFDQAALGVILVTLFDLKLSHLVAPDKNTTYYLAKDDKVDYFPDTV</sequence>
<keyword evidence="2" id="KW-1185">Reference proteome</keyword>
<name>A0A2T7NK45_POMCA</name>
<protein>
    <submittedName>
        <fullName evidence="1">Uncharacterized protein</fullName>
    </submittedName>
</protein>
<dbReference type="Proteomes" id="UP000245119">
    <property type="component" value="Linkage Group LG11"/>
</dbReference>
<accession>A0A2T7NK45</accession>
<proteinExistence type="predicted"/>
<dbReference type="AlphaFoldDB" id="A0A2T7NK45"/>
<dbReference type="OrthoDB" id="5954868at2759"/>
<dbReference type="PANTHER" id="PTHR31389">
    <property type="entry name" value="LD39211P"/>
    <property type="match status" value="1"/>
</dbReference>
<dbReference type="EMBL" id="PZQS01000011">
    <property type="protein sequence ID" value="PVD21542.1"/>
    <property type="molecule type" value="Genomic_DNA"/>
</dbReference>
<reference evidence="1 2" key="1">
    <citation type="submission" date="2018-04" db="EMBL/GenBank/DDBJ databases">
        <title>The genome of golden apple snail Pomacea canaliculata provides insight into stress tolerance and invasive adaptation.</title>
        <authorList>
            <person name="Liu C."/>
            <person name="Liu B."/>
            <person name="Ren Y."/>
            <person name="Zhang Y."/>
            <person name="Wang H."/>
            <person name="Li S."/>
            <person name="Jiang F."/>
            <person name="Yin L."/>
            <person name="Zhang G."/>
            <person name="Qian W."/>
            <person name="Fan W."/>
        </authorList>
    </citation>
    <scope>NUCLEOTIDE SEQUENCE [LARGE SCALE GENOMIC DNA]</scope>
    <source>
        <strain evidence="1">SZHN2017</strain>
        <tissue evidence="1">Muscle</tissue>
    </source>
</reference>
<organism evidence="1 2">
    <name type="scientific">Pomacea canaliculata</name>
    <name type="common">Golden apple snail</name>
    <dbReference type="NCBI Taxonomy" id="400727"/>
    <lineage>
        <taxon>Eukaryota</taxon>
        <taxon>Metazoa</taxon>
        <taxon>Spiralia</taxon>
        <taxon>Lophotrochozoa</taxon>
        <taxon>Mollusca</taxon>
        <taxon>Gastropoda</taxon>
        <taxon>Caenogastropoda</taxon>
        <taxon>Architaenioglossa</taxon>
        <taxon>Ampullarioidea</taxon>
        <taxon>Ampullariidae</taxon>
        <taxon>Pomacea</taxon>
    </lineage>
</organism>
<gene>
    <name evidence="1" type="ORF">C0Q70_17340</name>
</gene>